<evidence type="ECO:0000256" key="2">
    <source>
        <dbReference type="SAM" id="Phobius"/>
    </source>
</evidence>
<keyword evidence="2" id="KW-1133">Transmembrane helix</keyword>
<evidence type="ECO:0000256" key="1">
    <source>
        <dbReference type="SAM" id="MobiDB-lite"/>
    </source>
</evidence>
<comment type="caution">
    <text evidence="3">The sequence shown here is derived from an EMBL/GenBank/DDBJ whole genome shotgun (WGS) entry which is preliminary data.</text>
</comment>
<keyword evidence="2" id="KW-0812">Transmembrane</keyword>
<keyword evidence="2" id="KW-0472">Membrane</keyword>
<dbReference type="Pfam" id="PF00805">
    <property type="entry name" value="Pentapeptide"/>
    <property type="match status" value="2"/>
</dbReference>
<feature type="region of interest" description="Disordered" evidence="1">
    <location>
        <begin position="228"/>
        <end position="250"/>
    </location>
</feature>
<dbReference type="SUPFAM" id="SSF141571">
    <property type="entry name" value="Pentapeptide repeat-like"/>
    <property type="match status" value="1"/>
</dbReference>
<sequence length="250" mass="26425">MVPVPDTGPWSWALIGVLLALGSLGAVGAVFAWKMAVREPESEPRIEVLAGIGGGLVTGIVIGLSALFLEQTIGESQKYATWRANIEIAQSIPGFTPDGRSVKGINFSGKDLHDADLRKTDLKALRFRESDLRGANISGVSLRGAELIGANLYEASLLGSDLEGASLHSANLTHAALAGTGTSLQGAKVNAYTCWPKGMPAKMLADVVVEKFWDEATGKMLGSQEDMQDGFKGGQQAPNCTLWDGSKELR</sequence>
<organism evidence="3 4">
    <name type="scientific">Streptomyces virginiae</name>
    <name type="common">Streptomyces cinnamonensis</name>
    <dbReference type="NCBI Taxonomy" id="1961"/>
    <lineage>
        <taxon>Bacteria</taxon>
        <taxon>Bacillati</taxon>
        <taxon>Actinomycetota</taxon>
        <taxon>Actinomycetes</taxon>
        <taxon>Kitasatosporales</taxon>
        <taxon>Streptomycetaceae</taxon>
        <taxon>Streptomyces</taxon>
    </lineage>
</organism>
<dbReference type="InterPro" id="IPR051082">
    <property type="entry name" value="Pentapeptide-BTB/POZ_domain"/>
</dbReference>
<feature type="transmembrane region" description="Helical" evidence="2">
    <location>
        <begin position="12"/>
        <end position="36"/>
    </location>
</feature>
<reference evidence="4" key="1">
    <citation type="submission" date="2020-09" db="EMBL/GenBank/DDBJ databases">
        <title>Whole genome shotgun sequence of Streptomyces cinnamonensis NBRC 15873.</title>
        <authorList>
            <person name="Komaki H."/>
            <person name="Tamura T."/>
        </authorList>
    </citation>
    <scope>NUCLEOTIDE SEQUENCE [LARGE SCALE GENOMIC DNA]</scope>
    <source>
        <strain evidence="4">NBRC 15873</strain>
    </source>
</reference>
<evidence type="ECO:0008006" key="5">
    <source>
        <dbReference type="Google" id="ProtNLM"/>
    </source>
</evidence>
<gene>
    <name evidence="3" type="ORF">Scinn_34670</name>
</gene>
<name>A0ABQ3NML2_STRVG</name>
<protein>
    <recommendedName>
        <fullName evidence="5">Pentapeptide repeat-containing protein</fullName>
    </recommendedName>
</protein>
<evidence type="ECO:0000313" key="3">
    <source>
        <dbReference type="EMBL" id="GHI14004.1"/>
    </source>
</evidence>
<accession>A0ABQ3NML2</accession>
<keyword evidence="4" id="KW-1185">Reference proteome</keyword>
<evidence type="ECO:0000313" key="4">
    <source>
        <dbReference type="Proteomes" id="UP000660554"/>
    </source>
</evidence>
<dbReference type="Gene3D" id="2.160.20.80">
    <property type="entry name" value="E3 ubiquitin-protein ligase SopA"/>
    <property type="match status" value="1"/>
</dbReference>
<dbReference type="PANTHER" id="PTHR14136">
    <property type="entry name" value="BTB_POZ DOMAIN-CONTAINING PROTEIN KCTD9"/>
    <property type="match status" value="1"/>
</dbReference>
<feature type="transmembrane region" description="Helical" evidence="2">
    <location>
        <begin position="48"/>
        <end position="69"/>
    </location>
</feature>
<dbReference type="PANTHER" id="PTHR14136:SF17">
    <property type="entry name" value="BTB_POZ DOMAIN-CONTAINING PROTEIN KCTD9"/>
    <property type="match status" value="1"/>
</dbReference>
<dbReference type="InterPro" id="IPR001646">
    <property type="entry name" value="5peptide_repeat"/>
</dbReference>
<dbReference type="Proteomes" id="UP000660554">
    <property type="component" value="Unassembled WGS sequence"/>
</dbReference>
<dbReference type="EMBL" id="BNDV01000008">
    <property type="protein sequence ID" value="GHI14004.1"/>
    <property type="molecule type" value="Genomic_DNA"/>
</dbReference>
<proteinExistence type="predicted"/>